<dbReference type="SMART" id="SM00220">
    <property type="entry name" value="S_TKc"/>
    <property type="match status" value="1"/>
</dbReference>
<evidence type="ECO:0000256" key="1">
    <source>
        <dbReference type="ARBA" id="ARBA00006485"/>
    </source>
</evidence>
<dbReference type="PROSITE" id="PS00108">
    <property type="entry name" value="PROTEIN_KINASE_ST"/>
    <property type="match status" value="1"/>
</dbReference>
<dbReference type="InterPro" id="IPR011009">
    <property type="entry name" value="Kinase-like_dom_sf"/>
</dbReference>
<dbReference type="PROSITE" id="PS00107">
    <property type="entry name" value="PROTEIN_KINASE_ATP"/>
    <property type="match status" value="1"/>
</dbReference>
<dbReference type="RefSeq" id="XP_019102521.1">
    <property type="nucleotide sequence ID" value="XM_019246976.1"/>
</dbReference>
<dbReference type="Proteomes" id="UP000694864">
    <property type="component" value="Chromosome 6"/>
</dbReference>
<evidence type="ECO:0000256" key="4">
    <source>
        <dbReference type="ARBA" id="ARBA00022679"/>
    </source>
</evidence>
<dbReference type="InterPro" id="IPR017441">
    <property type="entry name" value="Protein_kinase_ATP_BS"/>
</dbReference>
<comment type="catalytic activity">
    <reaction evidence="9">
        <text>L-seryl-[protein] + ATP = O-phospho-L-seryl-[protein] + ADP + H(+)</text>
        <dbReference type="Rhea" id="RHEA:17989"/>
        <dbReference type="Rhea" id="RHEA-COMP:9863"/>
        <dbReference type="Rhea" id="RHEA-COMP:11604"/>
        <dbReference type="ChEBI" id="CHEBI:15378"/>
        <dbReference type="ChEBI" id="CHEBI:29999"/>
        <dbReference type="ChEBI" id="CHEBI:30616"/>
        <dbReference type="ChEBI" id="CHEBI:83421"/>
        <dbReference type="ChEBI" id="CHEBI:456216"/>
        <dbReference type="EC" id="2.7.11.22"/>
    </reaction>
</comment>
<protein>
    <recommendedName>
        <fullName evidence="2">cyclin-dependent kinase</fullName>
        <ecNumber evidence="2">2.7.11.22</ecNumber>
    </recommendedName>
</protein>
<evidence type="ECO:0000313" key="13">
    <source>
        <dbReference type="Proteomes" id="UP000694864"/>
    </source>
</evidence>
<evidence type="ECO:0000313" key="14">
    <source>
        <dbReference type="RefSeq" id="XP_019102521.1"/>
    </source>
</evidence>
<accession>A0ABM1RU33</accession>
<keyword evidence="7 10" id="KW-0067">ATP-binding</keyword>
<reference evidence="14" key="2">
    <citation type="submission" date="2025-08" db="UniProtKB">
        <authorList>
            <consortium name="RefSeq"/>
        </authorList>
    </citation>
    <scope>IDENTIFICATION</scope>
    <source>
        <tissue evidence="14">Leaf</tissue>
    </source>
</reference>
<reference evidence="13" key="1">
    <citation type="journal article" date="2014" name="Nat. Commun.">
        <title>The emerging biofuel crop Camelina sativa retains a highly undifferentiated hexaploid genome structure.</title>
        <authorList>
            <person name="Kagale S."/>
            <person name="Koh C."/>
            <person name="Nixon J."/>
            <person name="Bollina V."/>
            <person name="Clarke W.E."/>
            <person name="Tuteja R."/>
            <person name="Spillane C."/>
            <person name="Robinson S.J."/>
            <person name="Links M.G."/>
            <person name="Clarke C."/>
            <person name="Higgins E.E."/>
            <person name="Huebert T."/>
            <person name="Sharpe A.G."/>
            <person name="Parkin I.A."/>
        </authorList>
    </citation>
    <scope>NUCLEOTIDE SEQUENCE [LARGE SCALE GENOMIC DNA]</scope>
    <source>
        <strain evidence="13">cv. DH55</strain>
    </source>
</reference>
<evidence type="ECO:0000256" key="8">
    <source>
        <dbReference type="ARBA" id="ARBA00047811"/>
    </source>
</evidence>
<dbReference type="PROSITE" id="PS50011">
    <property type="entry name" value="PROTEIN_KINASE_DOM"/>
    <property type="match status" value="1"/>
</dbReference>
<gene>
    <name evidence="14" type="primary">LOC104792667</name>
</gene>
<keyword evidence="4" id="KW-0808">Transferase</keyword>
<dbReference type="InterPro" id="IPR008271">
    <property type="entry name" value="Ser/Thr_kinase_AS"/>
</dbReference>
<dbReference type="Gene3D" id="1.10.510.10">
    <property type="entry name" value="Transferase(Phosphotransferase) domain 1"/>
    <property type="match status" value="1"/>
</dbReference>
<dbReference type="PANTHER" id="PTHR24056:SF254">
    <property type="entry name" value="CYCLIN-DEPENDENT KINASE 2"/>
    <property type="match status" value="1"/>
</dbReference>
<evidence type="ECO:0000256" key="3">
    <source>
        <dbReference type="ARBA" id="ARBA00022527"/>
    </source>
</evidence>
<dbReference type="SUPFAM" id="SSF56112">
    <property type="entry name" value="Protein kinase-like (PK-like)"/>
    <property type="match status" value="1"/>
</dbReference>
<feature type="binding site" evidence="10">
    <location>
        <position position="33"/>
    </location>
    <ligand>
        <name>ATP</name>
        <dbReference type="ChEBI" id="CHEBI:30616"/>
    </ligand>
</feature>
<dbReference type="Pfam" id="PF00069">
    <property type="entry name" value="Pkinase"/>
    <property type="match status" value="1"/>
</dbReference>
<keyword evidence="3 11" id="KW-0723">Serine/threonine-protein kinase</keyword>
<evidence type="ECO:0000256" key="5">
    <source>
        <dbReference type="ARBA" id="ARBA00022741"/>
    </source>
</evidence>
<comment type="similarity">
    <text evidence="1">Belongs to the protein kinase superfamily. CMGC Ser/Thr protein kinase family. CDC2/CDKX subfamily.</text>
</comment>
<evidence type="ECO:0000256" key="6">
    <source>
        <dbReference type="ARBA" id="ARBA00022777"/>
    </source>
</evidence>
<evidence type="ECO:0000256" key="9">
    <source>
        <dbReference type="ARBA" id="ARBA00048367"/>
    </source>
</evidence>
<sequence length="331" mass="37924">MDKYEKLEKVGEGTYGKVYKAMEKTTGNLVALKKTRLEMDEEGIPPTALREISLLQMLSQSIYIVRLLCVEHVLQSKDSSISSSPSSPPVVVTHSPKSNLYLVFEYLDTDLKKFIDSHRKGSNPRPLESSLVQRFMFQLLKGVAHFHSHGVLHRDLKPQNLLLDKDKGILKIADLGLSRAFTVPLKAYTHEIVTLWYRAPEVLLGSTHYSTAVDMWSVGCIFAEMIRRQALFPGDSEFQQLLHIFRTWFCFGFWRFLGTPTEQQWPGVMALRDWHVYPKWESQDLSRAVPSLSPEGIDLLTQMLRYNPADRISAKAAMDHPYFDSLDKSQF</sequence>
<keyword evidence="6" id="KW-0418">Kinase</keyword>
<name>A0ABM1RU33_CAMSA</name>
<evidence type="ECO:0000256" key="2">
    <source>
        <dbReference type="ARBA" id="ARBA00012425"/>
    </source>
</evidence>
<evidence type="ECO:0000259" key="12">
    <source>
        <dbReference type="PROSITE" id="PS50011"/>
    </source>
</evidence>
<keyword evidence="13" id="KW-1185">Reference proteome</keyword>
<dbReference type="EC" id="2.7.11.22" evidence="2"/>
<dbReference type="Gene3D" id="3.30.200.20">
    <property type="entry name" value="Phosphorylase Kinase, domain 1"/>
    <property type="match status" value="1"/>
</dbReference>
<dbReference type="InterPro" id="IPR000719">
    <property type="entry name" value="Prot_kinase_dom"/>
</dbReference>
<comment type="catalytic activity">
    <reaction evidence="8">
        <text>L-threonyl-[protein] + ATP = O-phospho-L-threonyl-[protein] + ADP + H(+)</text>
        <dbReference type="Rhea" id="RHEA:46608"/>
        <dbReference type="Rhea" id="RHEA-COMP:11060"/>
        <dbReference type="Rhea" id="RHEA-COMP:11605"/>
        <dbReference type="ChEBI" id="CHEBI:15378"/>
        <dbReference type="ChEBI" id="CHEBI:30013"/>
        <dbReference type="ChEBI" id="CHEBI:30616"/>
        <dbReference type="ChEBI" id="CHEBI:61977"/>
        <dbReference type="ChEBI" id="CHEBI:456216"/>
        <dbReference type="EC" id="2.7.11.22"/>
    </reaction>
</comment>
<keyword evidence="5 10" id="KW-0547">Nucleotide-binding</keyword>
<evidence type="ECO:0000256" key="11">
    <source>
        <dbReference type="RuleBase" id="RU000304"/>
    </source>
</evidence>
<organism evidence="13 14">
    <name type="scientific">Camelina sativa</name>
    <name type="common">False flax</name>
    <name type="synonym">Myagrum sativum</name>
    <dbReference type="NCBI Taxonomy" id="90675"/>
    <lineage>
        <taxon>Eukaryota</taxon>
        <taxon>Viridiplantae</taxon>
        <taxon>Streptophyta</taxon>
        <taxon>Embryophyta</taxon>
        <taxon>Tracheophyta</taxon>
        <taxon>Spermatophyta</taxon>
        <taxon>Magnoliopsida</taxon>
        <taxon>eudicotyledons</taxon>
        <taxon>Gunneridae</taxon>
        <taxon>Pentapetalae</taxon>
        <taxon>rosids</taxon>
        <taxon>malvids</taxon>
        <taxon>Brassicales</taxon>
        <taxon>Brassicaceae</taxon>
        <taxon>Camelineae</taxon>
        <taxon>Camelina</taxon>
    </lineage>
</organism>
<proteinExistence type="inferred from homology"/>
<evidence type="ECO:0000256" key="7">
    <source>
        <dbReference type="ARBA" id="ARBA00022840"/>
    </source>
</evidence>
<feature type="domain" description="Protein kinase" evidence="12">
    <location>
        <begin position="4"/>
        <end position="323"/>
    </location>
</feature>
<dbReference type="PANTHER" id="PTHR24056">
    <property type="entry name" value="CELL DIVISION PROTEIN KINASE"/>
    <property type="match status" value="1"/>
</dbReference>
<dbReference type="InterPro" id="IPR050108">
    <property type="entry name" value="CDK"/>
</dbReference>
<evidence type="ECO:0000256" key="10">
    <source>
        <dbReference type="PROSITE-ProRule" id="PRU10141"/>
    </source>
</evidence>
<dbReference type="GeneID" id="104792667"/>